<accession>A0ABM6WU25</accession>
<name>A0ABM6WU25_9RHOB</name>
<gene>
    <name evidence="1" type="ORF">DPM13_17735</name>
</gene>
<dbReference type="Gene3D" id="3.30.420.10">
    <property type="entry name" value="Ribonuclease H-like superfamily/Ribonuclease H"/>
    <property type="match status" value="1"/>
</dbReference>
<evidence type="ECO:0008006" key="3">
    <source>
        <dbReference type="Google" id="ProtNLM"/>
    </source>
</evidence>
<sequence>MPSRFSNATFALNSGMDNLAPPDSRLRKAIEQAERWLLYLPPYSPPLSIEQAFSKLKAHRRKLGARTLTELFNALRASAVFTPAECWNYLQAAGYVAG</sequence>
<dbReference type="Proteomes" id="UP000249922">
    <property type="component" value="Chromosome"/>
</dbReference>
<evidence type="ECO:0000313" key="2">
    <source>
        <dbReference type="Proteomes" id="UP000249922"/>
    </source>
</evidence>
<reference evidence="1 2" key="1">
    <citation type="submission" date="2018-06" db="EMBL/GenBank/DDBJ databases">
        <title>Complete genome sequence of Paracoccus mutanolyticus strain RSP-02 isolated from cellulosic waste.</title>
        <authorList>
            <person name="Amrutha R.N."/>
            <person name="Shrivastav A."/>
            <person name="Buddana S.K."/>
            <person name="Deshpande U."/>
            <person name="Prakasham R.S."/>
        </authorList>
    </citation>
    <scope>NUCLEOTIDE SEQUENCE [LARGE SCALE GENOMIC DNA]</scope>
    <source>
        <strain evidence="1 2">RSP-02</strain>
    </source>
</reference>
<organism evidence="1 2">
    <name type="scientific">Paracoccus mutanolyticus</name>
    <dbReference type="NCBI Taxonomy" id="1499308"/>
    <lineage>
        <taxon>Bacteria</taxon>
        <taxon>Pseudomonadati</taxon>
        <taxon>Pseudomonadota</taxon>
        <taxon>Alphaproteobacteria</taxon>
        <taxon>Rhodobacterales</taxon>
        <taxon>Paracoccaceae</taxon>
        <taxon>Paracoccus</taxon>
    </lineage>
</organism>
<evidence type="ECO:0000313" key="1">
    <source>
        <dbReference type="EMBL" id="AWX94140.1"/>
    </source>
</evidence>
<dbReference type="EMBL" id="CP030239">
    <property type="protein sequence ID" value="AWX94140.1"/>
    <property type="molecule type" value="Genomic_DNA"/>
</dbReference>
<keyword evidence="2" id="KW-1185">Reference proteome</keyword>
<protein>
    <recommendedName>
        <fullName evidence="3">Tc1-like transposase DDE domain-containing protein</fullName>
    </recommendedName>
</protein>
<dbReference type="InterPro" id="IPR036397">
    <property type="entry name" value="RNaseH_sf"/>
</dbReference>
<proteinExistence type="predicted"/>